<dbReference type="AlphaFoldDB" id="A0A6H1ZAH9"/>
<gene>
    <name evidence="1" type="ORF">TM448A00108_0004</name>
</gene>
<reference evidence="1" key="1">
    <citation type="submission" date="2020-03" db="EMBL/GenBank/DDBJ databases">
        <title>The deep terrestrial virosphere.</title>
        <authorList>
            <person name="Holmfeldt K."/>
            <person name="Nilsson E."/>
            <person name="Simone D."/>
            <person name="Lopez-Fernandez M."/>
            <person name="Wu X."/>
            <person name="de Brujin I."/>
            <person name="Lundin D."/>
            <person name="Andersson A."/>
            <person name="Bertilsson S."/>
            <person name="Dopson M."/>
        </authorList>
    </citation>
    <scope>NUCLEOTIDE SEQUENCE</scope>
    <source>
        <strain evidence="1">TM448A00108</strain>
    </source>
</reference>
<dbReference type="EMBL" id="MT143976">
    <property type="protein sequence ID" value="QJA44377.1"/>
    <property type="molecule type" value="Genomic_DNA"/>
</dbReference>
<name>A0A6H1ZAH9_9ZZZZ</name>
<evidence type="ECO:0000313" key="1">
    <source>
        <dbReference type="EMBL" id="QJA44377.1"/>
    </source>
</evidence>
<proteinExistence type="predicted"/>
<organism evidence="1">
    <name type="scientific">viral metagenome</name>
    <dbReference type="NCBI Taxonomy" id="1070528"/>
    <lineage>
        <taxon>unclassified sequences</taxon>
        <taxon>metagenomes</taxon>
        <taxon>organismal metagenomes</taxon>
    </lineage>
</organism>
<accession>A0A6H1ZAH9</accession>
<sequence length="58" mass="6672">MNDLYIINRIASIPLDLLEEIGEQILSAKEDYANALISEDEMRFRITGAIIYLRGEEK</sequence>
<protein>
    <submittedName>
        <fullName evidence="1">Uncharacterized protein</fullName>
    </submittedName>
</protein>